<reference evidence="1" key="1">
    <citation type="submission" date="2020-03" db="EMBL/GenBank/DDBJ databases">
        <title>The deep terrestrial virosphere.</title>
        <authorList>
            <person name="Holmfeldt K."/>
            <person name="Nilsson E."/>
            <person name="Simone D."/>
            <person name="Lopez-Fernandez M."/>
            <person name="Wu X."/>
            <person name="de Brujin I."/>
            <person name="Lundin D."/>
            <person name="Andersson A."/>
            <person name="Bertilsson S."/>
            <person name="Dopson M."/>
        </authorList>
    </citation>
    <scope>NUCLEOTIDE SEQUENCE</scope>
    <source>
        <strain evidence="1">MM415A00857</strain>
    </source>
</reference>
<gene>
    <name evidence="1" type="ORF">MM415A00857_0008</name>
</gene>
<dbReference type="EMBL" id="MT142387">
    <property type="protein sequence ID" value="QJA79589.1"/>
    <property type="molecule type" value="Genomic_DNA"/>
</dbReference>
<dbReference type="AlphaFoldDB" id="A0A6M3KCG5"/>
<organism evidence="1">
    <name type="scientific">viral metagenome</name>
    <dbReference type="NCBI Taxonomy" id="1070528"/>
    <lineage>
        <taxon>unclassified sequences</taxon>
        <taxon>metagenomes</taxon>
        <taxon>organismal metagenomes</taxon>
    </lineage>
</organism>
<sequence>MADLTIGDLKVCGTCYWWSGPCLVGDIYRGSDIESSCVCPDVPKRKDGKPFQKYSYLGCDAHCSCDGWWRCYFDD</sequence>
<name>A0A6M3KCG5_9ZZZZ</name>
<evidence type="ECO:0000313" key="1">
    <source>
        <dbReference type="EMBL" id="QJA79589.1"/>
    </source>
</evidence>
<accession>A0A6M3KCG5</accession>
<protein>
    <submittedName>
        <fullName evidence="1">Uncharacterized protein</fullName>
    </submittedName>
</protein>
<proteinExistence type="predicted"/>